<protein>
    <submittedName>
        <fullName evidence="2">Transposase DDE domain-containing protein</fullName>
    </submittedName>
</protein>
<dbReference type="GO" id="GO:0003677">
    <property type="term" value="F:DNA binding"/>
    <property type="evidence" value="ECO:0007669"/>
    <property type="project" value="InterPro"/>
</dbReference>
<proteinExistence type="predicted"/>
<dbReference type="AlphaFoldDB" id="A0A1M7SJN8"/>
<dbReference type="PANTHER" id="PTHR30007:SF0">
    <property type="entry name" value="TRANSPOSASE"/>
    <property type="match status" value="1"/>
</dbReference>
<sequence>MVHTLGLLVVVLVTAASVHDRDGGARVLDRAKMAMPSLVLIWADAAYSRRMQDFAAGALRIAVQVVAKLVGQSGFVPLPRRWVVERTHAWITGHRRMSRDYERLPTHAEAMIKWAMIGLMARRLAPAPGRRPWQSQATA</sequence>
<dbReference type="GO" id="GO:0004803">
    <property type="term" value="F:transposase activity"/>
    <property type="evidence" value="ECO:0007669"/>
    <property type="project" value="InterPro"/>
</dbReference>
<evidence type="ECO:0000259" key="1">
    <source>
        <dbReference type="Pfam" id="PF01609"/>
    </source>
</evidence>
<evidence type="ECO:0000313" key="3">
    <source>
        <dbReference type="Proteomes" id="UP000184428"/>
    </source>
</evidence>
<dbReference type="Proteomes" id="UP000184428">
    <property type="component" value="Unassembled WGS sequence"/>
</dbReference>
<reference evidence="2 3" key="1">
    <citation type="submission" date="2016-12" db="EMBL/GenBank/DDBJ databases">
        <authorList>
            <person name="Song W.-J."/>
            <person name="Kurnit D.M."/>
        </authorList>
    </citation>
    <scope>NUCLEOTIDE SEQUENCE [LARGE SCALE GENOMIC DNA]</scope>
    <source>
        <strain evidence="2 3">DSM 43162</strain>
    </source>
</reference>
<gene>
    <name evidence="2" type="ORF">SAMN05660350_00792</name>
</gene>
<accession>A0A1M7SJN8</accession>
<dbReference type="Pfam" id="PF01609">
    <property type="entry name" value="DDE_Tnp_1"/>
    <property type="match status" value="1"/>
</dbReference>
<dbReference type="OrthoDB" id="3542657at2"/>
<dbReference type="InterPro" id="IPR002559">
    <property type="entry name" value="Transposase_11"/>
</dbReference>
<dbReference type="EMBL" id="FRDM01000003">
    <property type="protein sequence ID" value="SHN58628.1"/>
    <property type="molecule type" value="Genomic_DNA"/>
</dbReference>
<feature type="domain" description="Transposase IS4-like" evidence="1">
    <location>
        <begin position="2"/>
        <end position="116"/>
    </location>
</feature>
<name>A0A1M7SJN8_9ACTN</name>
<dbReference type="GO" id="GO:0006313">
    <property type="term" value="P:DNA transposition"/>
    <property type="evidence" value="ECO:0007669"/>
    <property type="project" value="InterPro"/>
</dbReference>
<evidence type="ECO:0000313" key="2">
    <source>
        <dbReference type="EMBL" id="SHN58628.1"/>
    </source>
</evidence>
<organism evidence="2 3">
    <name type="scientific">Geodermatophilus obscurus</name>
    <dbReference type="NCBI Taxonomy" id="1861"/>
    <lineage>
        <taxon>Bacteria</taxon>
        <taxon>Bacillati</taxon>
        <taxon>Actinomycetota</taxon>
        <taxon>Actinomycetes</taxon>
        <taxon>Geodermatophilales</taxon>
        <taxon>Geodermatophilaceae</taxon>
        <taxon>Geodermatophilus</taxon>
    </lineage>
</organism>
<dbReference type="PANTHER" id="PTHR30007">
    <property type="entry name" value="PHP DOMAIN PROTEIN"/>
    <property type="match status" value="1"/>
</dbReference>